<gene>
    <name evidence="2" type="ORF">THAOC_30257</name>
</gene>
<accession>K0RPB1</accession>
<sequence>MDVDNTHDKVADEKVVDGGAGFAQTETGNDGGDVFNFEAWQTDTSTEVPPRDDEEEDEHSIAGHWLDVTEEPEVEPEPVPPQGTHDAGRPAGGTEEEEPAPPGPLPTGPAPVPTS</sequence>
<comment type="caution">
    <text evidence="2">The sequence shown here is derived from an EMBL/GenBank/DDBJ whole genome shotgun (WGS) entry which is preliminary data.</text>
</comment>
<organism evidence="2 3">
    <name type="scientific">Thalassiosira oceanica</name>
    <name type="common">Marine diatom</name>
    <dbReference type="NCBI Taxonomy" id="159749"/>
    <lineage>
        <taxon>Eukaryota</taxon>
        <taxon>Sar</taxon>
        <taxon>Stramenopiles</taxon>
        <taxon>Ochrophyta</taxon>
        <taxon>Bacillariophyta</taxon>
        <taxon>Coscinodiscophyceae</taxon>
        <taxon>Thalassiosirophycidae</taxon>
        <taxon>Thalassiosirales</taxon>
        <taxon>Thalassiosiraceae</taxon>
        <taxon>Thalassiosira</taxon>
    </lineage>
</organism>
<keyword evidence="3" id="KW-1185">Reference proteome</keyword>
<feature type="region of interest" description="Disordered" evidence="1">
    <location>
        <begin position="1"/>
        <end position="115"/>
    </location>
</feature>
<feature type="non-terminal residue" evidence="2">
    <location>
        <position position="115"/>
    </location>
</feature>
<reference evidence="2 3" key="1">
    <citation type="journal article" date="2012" name="Genome Biol.">
        <title>Genome and low-iron response of an oceanic diatom adapted to chronic iron limitation.</title>
        <authorList>
            <person name="Lommer M."/>
            <person name="Specht M."/>
            <person name="Roy A.S."/>
            <person name="Kraemer L."/>
            <person name="Andreson R."/>
            <person name="Gutowska M.A."/>
            <person name="Wolf J."/>
            <person name="Bergner S.V."/>
            <person name="Schilhabel M.B."/>
            <person name="Klostermeier U.C."/>
            <person name="Beiko R.G."/>
            <person name="Rosenstiel P."/>
            <person name="Hippler M."/>
            <person name="Laroche J."/>
        </authorList>
    </citation>
    <scope>NUCLEOTIDE SEQUENCE [LARGE SCALE GENOMIC DNA]</scope>
    <source>
        <strain evidence="2 3">CCMP1005</strain>
    </source>
</reference>
<feature type="compositionally biased region" description="Pro residues" evidence="1">
    <location>
        <begin position="100"/>
        <end position="115"/>
    </location>
</feature>
<evidence type="ECO:0000313" key="3">
    <source>
        <dbReference type="Proteomes" id="UP000266841"/>
    </source>
</evidence>
<name>K0RPB1_THAOC</name>
<evidence type="ECO:0000313" key="2">
    <source>
        <dbReference type="EMBL" id="EJK50701.1"/>
    </source>
</evidence>
<dbReference type="Proteomes" id="UP000266841">
    <property type="component" value="Unassembled WGS sequence"/>
</dbReference>
<evidence type="ECO:0000256" key="1">
    <source>
        <dbReference type="SAM" id="MobiDB-lite"/>
    </source>
</evidence>
<protein>
    <submittedName>
        <fullName evidence="2">Uncharacterized protein</fullName>
    </submittedName>
</protein>
<dbReference type="AlphaFoldDB" id="K0RPB1"/>
<proteinExistence type="predicted"/>
<feature type="compositionally biased region" description="Basic and acidic residues" evidence="1">
    <location>
        <begin position="1"/>
        <end position="16"/>
    </location>
</feature>
<dbReference type="EMBL" id="AGNL01043165">
    <property type="protein sequence ID" value="EJK50701.1"/>
    <property type="molecule type" value="Genomic_DNA"/>
</dbReference>